<organism evidence="9 10">
    <name type="scientific">Operophtera brumata</name>
    <name type="common">Winter moth</name>
    <name type="synonym">Phalaena brumata</name>
    <dbReference type="NCBI Taxonomy" id="104452"/>
    <lineage>
        <taxon>Eukaryota</taxon>
        <taxon>Metazoa</taxon>
        <taxon>Ecdysozoa</taxon>
        <taxon>Arthropoda</taxon>
        <taxon>Hexapoda</taxon>
        <taxon>Insecta</taxon>
        <taxon>Pterygota</taxon>
        <taxon>Neoptera</taxon>
        <taxon>Endopterygota</taxon>
        <taxon>Lepidoptera</taxon>
        <taxon>Glossata</taxon>
        <taxon>Ditrysia</taxon>
        <taxon>Geometroidea</taxon>
        <taxon>Geometridae</taxon>
        <taxon>Larentiinae</taxon>
        <taxon>Operophtera</taxon>
    </lineage>
</organism>
<dbReference type="EMBL" id="JTDY01000040">
    <property type="protein sequence ID" value="KOB79235.1"/>
    <property type="molecule type" value="Genomic_DNA"/>
</dbReference>
<feature type="domain" description="Deacetylase sirtuin-type" evidence="8">
    <location>
        <begin position="27"/>
        <end position="247"/>
    </location>
</feature>
<dbReference type="Gene3D" id="3.40.50.1220">
    <property type="entry name" value="TPP-binding domain"/>
    <property type="match status" value="1"/>
</dbReference>
<keyword evidence="5" id="KW-0520">NAD</keyword>
<evidence type="ECO:0000259" key="8">
    <source>
        <dbReference type="PROSITE" id="PS50305"/>
    </source>
</evidence>
<evidence type="ECO:0000313" key="9">
    <source>
        <dbReference type="EMBL" id="KOB79235.1"/>
    </source>
</evidence>
<evidence type="ECO:0000256" key="2">
    <source>
        <dbReference type="ARBA" id="ARBA00022679"/>
    </source>
</evidence>
<keyword evidence="10" id="KW-1185">Reference proteome</keyword>
<dbReference type="PROSITE" id="PS50305">
    <property type="entry name" value="SIRTUIN"/>
    <property type="match status" value="1"/>
</dbReference>
<protein>
    <recommendedName>
        <fullName evidence="1">protein acetyllysine N-acetyltransferase</fullName>
        <ecNumber evidence="1">2.3.1.286</ecNumber>
    </recommendedName>
</protein>
<evidence type="ECO:0000256" key="7">
    <source>
        <dbReference type="PROSITE-ProRule" id="PRU00236"/>
    </source>
</evidence>
<dbReference type="Proteomes" id="UP000037510">
    <property type="component" value="Unassembled WGS sequence"/>
</dbReference>
<dbReference type="InterPro" id="IPR003000">
    <property type="entry name" value="Sirtuin"/>
</dbReference>
<comment type="caution">
    <text evidence="7">Lacks conserved residue(s) required for the propagation of feature annotation.</text>
</comment>
<sequence length="247" mass="27746">MSCNYADGLSPYDNKGVLGIPEKFDPADELDKKCELLAQLINDSKHVVVHTGAGISTSAGIPDFRGPNGVWTLEKEGRKPTTDMSFENAVPTKTHMILKKLVDCNKVHYVVSQNIDGLHLKSGLPRKHLAELHGNMYVDECNDKKAELVINYYVDEVLERVMKILGLEIPPYSEEDNPTKTACAVLDWTVNRGDVKALEKVFQSTRKGLKKKRLSNNTRISKNNNESKQIQLDIKIRTSKKKVVKIM</sequence>
<proteinExistence type="inferred from homology"/>
<dbReference type="EC" id="2.3.1.286" evidence="1"/>
<dbReference type="GO" id="GO:0046872">
    <property type="term" value="F:metal ion binding"/>
    <property type="evidence" value="ECO:0007669"/>
    <property type="project" value="UniProtKB-KW"/>
</dbReference>
<dbReference type="InterPro" id="IPR026590">
    <property type="entry name" value="Ssirtuin_cat_dom"/>
</dbReference>
<keyword evidence="3" id="KW-0479">Metal-binding</keyword>
<dbReference type="STRING" id="104452.A0A0L7LUW8"/>
<dbReference type="GO" id="GO:0005634">
    <property type="term" value="C:nucleus"/>
    <property type="evidence" value="ECO:0007669"/>
    <property type="project" value="TreeGrafter"/>
</dbReference>
<dbReference type="AlphaFoldDB" id="A0A0L7LUW8"/>
<evidence type="ECO:0000256" key="6">
    <source>
        <dbReference type="ARBA" id="ARBA00038170"/>
    </source>
</evidence>
<keyword evidence="2" id="KW-0808">Transferase</keyword>
<reference evidence="9 10" key="1">
    <citation type="journal article" date="2015" name="Genome Biol. Evol.">
        <title>The genome of winter moth (Operophtera brumata) provides a genomic perspective on sexual dimorphism and phenology.</title>
        <authorList>
            <person name="Derks M.F."/>
            <person name="Smit S."/>
            <person name="Salis L."/>
            <person name="Schijlen E."/>
            <person name="Bossers A."/>
            <person name="Mateman C."/>
            <person name="Pijl A.S."/>
            <person name="de Ridder D."/>
            <person name="Groenen M.A."/>
            <person name="Visser M.E."/>
            <person name="Megens H.J."/>
        </authorList>
    </citation>
    <scope>NUCLEOTIDE SEQUENCE [LARGE SCALE GENOMIC DNA]</scope>
    <source>
        <strain evidence="9">WM2013NL</strain>
        <tissue evidence="9">Head and thorax</tissue>
    </source>
</reference>
<dbReference type="GO" id="GO:0003714">
    <property type="term" value="F:transcription corepressor activity"/>
    <property type="evidence" value="ECO:0007669"/>
    <property type="project" value="TreeGrafter"/>
</dbReference>
<comment type="similarity">
    <text evidence="6">Belongs to the sirtuin family. Class IV subfamily.</text>
</comment>
<dbReference type="GO" id="GO:0046969">
    <property type="term" value="F:histone H3K9 deacetylase activity, NAD-dependent"/>
    <property type="evidence" value="ECO:0007669"/>
    <property type="project" value="TreeGrafter"/>
</dbReference>
<evidence type="ECO:0000313" key="10">
    <source>
        <dbReference type="Proteomes" id="UP000037510"/>
    </source>
</evidence>
<dbReference type="FunFam" id="3.40.50.1220:FF:000038">
    <property type="entry name" value="NAD-dependent protein deacetylase sirtuin-6 isoform X2"/>
    <property type="match status" value="1"/>
</dbReference>
<name>A0A0L7LUW8_OPEBR</name>
<dbReference type="InterPro" id="IPR029035">
    <property type="entry name" value="DHS-like_NAD/FAD-binding_dom"/>
</dbReference>
<dbReference type="GO" id="GO:0070403">
    <property type="term" value="F:NAD+ binding"/>
    <property type="evidence" value="ECO:0007669"/>
    <property type="project" value="InterPro"/>
</dbReference>
<dbReference type="PANTHER" id="PTHR11085:SF12">
    <property type="entry name" value="NAD-DEPENDENT PROTEIN DEACYLASE SIRTUIN-6"/>
    <property type="match status" value="1"/>
</dbReference>
<evidence type="ECO:0000256" key="1">
    <source>
        <dbReference type="ARBA" id="ARBA00012928"/>
    </source>
</evidence>
<dbReference type="Pfam" id="PF02146">
    <property type="entry name" value="SIR2"/>
    <property type="match status" value="1"/>
</dbReference>
<accession>A0A0L7LUW8</accession>
<dbReference type="InterPro" id="IPR050134">
    <property type="entry name" value="NAD-dep_sirtuin_deacylases"/>
</dbReference>
<keyword evidence="4" id="KW-0862">Zinc</keyword>
<gene>
    <name evidence="9" type="ORF">OBRU01_00766</name>
</gene>
<dbReference type="SUPFAM" id="SSF52467">
    <property type="entry name" value="DHS-like NAD/FAD-binding domain"/>
    <property type="match status" value="1"/>
</dbReference>
<evidence type="ECO:0000256" key="3">
    <source>
        <dbReference type="ARBA" id="ARBA00022723"/>
    </source>
</evidence>
<comment type="caution">
    <text evidence="9">The sequence shown here is derived from an EMBL/GenBank/DDBJ whole genome shotgun (WGS) entry which is preliminary data.</text>
</comment>
<dbReference type="GO" id="GO:0000122">
    <property type="term" value="P:negative regulation of transcription by RNA polymerase II"/>
    <property type="evidence" value="ECO:0007669"/>
    <property type="project" value="TreeGrafter"/>
</dbReference>
<dbReference type="PANTHER" id="PTHR11085">
    <property type="entry name" value="NAD-DEPENDENT PROTEIN DEACYLASE SIRTUIN-5, MITOCHONDRIAL-RELATED"/>
    <property type="match status" value="1"/>
</dbReference>
<evidence type="ECO:0000256" key="5">
    <source>
        <dbReference type="ARBA" id="ARBA00023027"/>
    </source>
</evidence>
<evidence type="ECO:0000256" key="4">
    <source>
        <dbReference type="ARBA" id="ARBA00022833"/>
    </source>
</evidence>